<proteinExistence type="predicted"/>
<reference evidence="1 2" key="1">
    <citation type="submission" date="2016-03" db="EMBL/GenBank/DDBJ databases">
        <title>EvidentialGene: Evidence-directed Construction of Genes on Genomes.</title>
        <authorList>
            <person name="Gilbert D.G."/>
            <person name="Choi J.-H."/>
            <person name="Mockaitis K."/>
            <person name="Colbourne J."/>
            <person name="Pfrender M."/>
        </authorList>
    </citation>
    <scope>NUCLEOTIDE SEQUENCE [LARGE SCALE GENOMIC DNA]</scope>
    <source>
        <strain evidence="1 2">Xinb3</strain>
        <tissue evidence="1">Complete organism</tissue>
    </source>
</reference>
<evidence type="ECO:0000313" key="1">
    <source>
        <dbReference type="EMBL" id="KZS14219.1"/>
    </source>
</evidence>
<dbReference type="Proteomes" id="UP000076858">
    <property type="component" value="Unassembled WGS sequence"/>
</dbReference>
<protein>
    <submittedName>
        <fullName evidence="1">Uncharacterized protein</fullName>
    </submittedName>
</protein>
<name>A0A164XGW2_9CRUS</name>
<comment type="caution">
    <text evidence="1">The sequence shown here is derived from an EMBL/GenBank/DDBJ whole genome shotgun (WGS) entry which is preliminary data.</text>
</comment>
<evidence type="ECO:0000313" key="2">
    <source>
        <dbReference type="Proteomes" id="UP000076858"/>
    </source>
</evidence>
<organism evidence="1 2">
    <name type="scientific">Daphnia magna</name>
    <dbReference type="NCBI Taxonomy" id="35525"/>
    <lineage>
        <taxon>Eukaryota</taxon>
        <taxon>Metazoa</taxon>
        <taxon>Ecdysozoa</taxon>
        <taxon>Arthropoda</taxon>
        <taxon>Crustacea</taxon>
        <taxon>Branchiopoda</taxon>
        <taxon>Diplostraca</taxon>
        <taxon>Cladocera</taxon>
        <taxon>Anomopoda</taxon>
        <taxon>Daphniidae</taxon>
        <taxon>Daphnia</taxon>
    </lineage>
</organism>
<keyword evidence="2" id="KW-1185">Reference proteome</keyword>
<sequence length="82" mass="9570">MDASTRRHRGYFSTLSPANARRGLIWSRTASHQRTITHEGTIELYAAMHNKADFRAFDPIRSFEMWQNASAVICRKWQMNVN</sequence>
<gene>
    <name evidence="1" type="ORF">APZ42_020432</name>
</gene>
<dbReference type="AlphaFoldDB" id="A0A164XGW2"/>
<accession>A0A164XGW2</accession>
<dbReference type="EMBL" id="LRGB01000996">
    <property type="protein sequence ID" value="KZS14219.1"/>
    <property type="molecule type" value="Genomic_DNA"/>
</dbReference>